<evidence type="ECO:0000256" key="1">
    <source>
        <dbReference type="SAM" id="Phobius"/>
    </source>
</evidence>
<gene>
    <name evidence="2" type="ORF">DSJ_01780</name>
</gene>
<keyword evidence="1" id="KW-1133">Transmembrane helix</keyword>
<feature type="transmembrane region" description="Helical" evidence="1">
    <location>
        <begin position="20"/>
        <end position="52"/>
    </location>
</feature>
<keyword evidence="1" id="KW-0472">Membrane</keyword>
<evidence type="ECO:0000313" key="2">
    <source>
        <dbReference type="EMBL" id="ARF48230.1"/>
    </source>
</evidence>
<organism evidence="2 3">
    <name type="scientific">Pantoea stewartii subsp. stewartii DC283</name>
    <dbReference type="NCBI Taxonomy" id="660596"/>
    <lineage>
        <taxon>Bacteria</taxon>
        <taxon>Pseudomonadati</taxon>
        <taxon>Pseudomonadota</taxon>
        <taxon>Gammaproteobacteria</taxon>
        <taxon>Enterobacterales</taxon>
        <taxon>Erwiniaceae</taxon>
        <taxon>Pantoea</taxon>
    </lineage>
</organism>
<sequence length="83" mass="8921">MPTRSARLSLLSPYAMPSNIITSILLATLRLACSLFLPGVSMLVTGAFYRLLSCRQAHAKTKRRSQMAAPFCLTFAENGGGAT</sequence>
<protein>
    <submittedName>
        <fullName evidence="2">Uncharacterized protein</fullName>
    </submittedName>
</protein>
<proteinExistence type="predicted"/>
<reference evidence="2 3" key="1">
    <citation type="submission" date="2016-10" db="EMBL/GenBank/DDBJ databases">
        <title>Complete Genome Assembly of Pantoea stewartii subsp. stewartii DC283, a Corn Pathogen.</title>
        <authorList>
            <person name="Duong D.A."/>
            <person name="Stevens A.M."/>
            <person name="Jensen R.V."/>
        </authorList>
    </citation>
    <scope>NUCLEOTIDE SEQUENCE [LARGE SCALE GENOMIC DNA]</scope>
    <source>
        <strain evidence="2 3">DC283</strain>
    </source>
</reference>
<evidence type="ECO:0000313" key="3">
    <source>
        <dbReference type="Proteomes" id="UP000192380"/>
    </source>
</evidence>
<name>A0ABN4YTN8_PANSE</name>
<dbReference type="Proteomes" id="UP000192380">
    <property type="component" value="Chromosome"/>
</dbReference>
<keyword evidence="1" id="KW-0812">Transmembrane</keyword>
<dbReference type="EMBL" id="CP017581">
    <property type="protein sequence ID" value="ARF48230.1"/>
    <property type="molecule type" value="Genomic_DNA"/>
</dbReference>
<keyword evidence="3" id="KW-1185">Reference proteome</keyword>
<accession>A0ABN4YTN8</accession>